<keyword evidence="3" id="KW-1185">Reference proteome</keyword>
<keyword evidence="1" id="KW-1133">Transmembrane helix</keyword>
<dbReference type="EMBL" id="BMAW01068131">
    <property type="protein sequence ID" value="GFT62906.1"/>
    <property type="molecule type" value="Genomic_DNA"/>
</dbReference>
<dbReference type="Proteomes" id="UP000887013">
    <property type="component" value="Unassembled WGS sequence"/>
</dbReference>
<comment type="caution">
    <text evidence="2">The sequence shown here is derived from an EMBL/GenBank/DDBJ whole genome shotgun (WGS) entry which is preliminary data.</text>
</comment>
<keyword evidence="1" id="KW-0812">Transmembrane</keyword>
<proteinExistence type="predicted"/>
<dbReference type="OrthoDB" id="10489334at2759"/>
<organism evidence="2 3">
    <name type="scientific">Nephila pilipes</name>
    <name type="common">Giant wood spider</name>
    <name type="synonym">Nephila maculata</name>
    <dbReference type="NCBI Taxonomy" id="299642"/>
    <lineage>
        <taxon>Eukaryota</taxon>
        <taxon>Metazoa</taxon>
        <taxon>Ecdysozoa</taxon>
        <taxon>Arthropoda</taxon>
        <taxon>Chelicerata</taxon>
        <taxon>Arachnida</taxon>
        <taxon>Araneae</taxon>
        <taxon>Araneomorphae</taxon>
        <taxon>Entelegynae</taxon>
        <taxon>Araneoidea</taxon>
        <taxon>Nephilidae</taxon>
        <taxon>Nephila</taxon>
    </lineage>
</organism>
<name>A0A8X6PDX3_NEPPI</name>
<dbReference type="AlphaFoldDB" id="A0A8X6PDX3"/>
<sequence length="112" mass="12256">MTEQIITGASRILGIPRLHPRKGWEGGNIPFGGEYRLRGVGVFVASPSAVYLSLFLFFVSLAPRSDDLLQTILEIRECCSILRLPAFGNEESGLYLGAIAAESSAFKVYTFN</sequence>
<keyword evidence="1" id="KW-0472">Membrane</keyword>
<accession>A0A8X6PDX3</accession>
<gene>
    <name evidence="2" type="ORF">NPIL_557031</name>
</gene>
<reference evidence="2" key="1">
    <citation type="submission" date="2020-08" db="EMBL/GenBank/DDBJ databases">
        <title>Multicomponent nature underlies the extraordinary mechanical properties of spider dragline silk.</title>
        <authorList>
            <person name="Kono N."/>
            <person name="Nakamura H."/>
            <person name="Mori M."/>
            <person name="Yoshida Y."/>
            <person name="Ohtoshi R."/>
            <person name="Malay A.D."/>
            <person name="Moran D.A.P."/>
            <person name="Tomita M."/>
            <person name="Numata K."/>
            <person name="Arakawa K."/>
        </authorList>
    </citation>
    <scope>NUCLEOTIDE SEQUENCE</scope>
</reference>
<evidence type="ECO:0000313" key="3">
    <source>
        <dbReference type="Proteomes" id="UP000887013"/>
    </source>
</evidence>
<evidence type="ECO:0000313" key="2">
    <source>
        <dbReference type="EMBL" id="GFT62906.1"/>
    </source>
</evidence>
<evidence type="ECO:0000256" key="1">
    <source>
        <dbReference type="SAM" id="Phobius"/>
    </source>
</evidence>
<protein>
    <submittedName>
        <fullName evidence="2">Uncharacterized protein</fullName>
    </submittedName>
</protein>
<feature type="transmembrane region" description="Helical" evidence="1">
    <location>
        <begin position="40"/>
        <end position="62"/>
    </location>
</feature>